<organism evidence="1 2">
    <name type="scientific">Henosepilachna vigintioctopunctata</name>
    <dbReference type="NCBI Taxonomy" id="420089"/>
    <lineage>
        <taxon>Eukaryota</taxon>
        <taxon>Metazoa</taxon>
        <taxon>Ecdysozoa</taxon>
        <taxon>Arthropoda</taxon>
        <taxon>Hexapoda</taxon>
        <taxon>Insecta</taxon>
        <taxon>Pterygota</taxon>
        <taxon>Neoptera</taxon>
        <taxon>Endopterygota</taxon>
        <taxon>Coleoptera</taxon>
        <taxon>Polyphaga</taxon>
        <taxon>Cucujiformia</taxon>
        <taxon>Coccinelloidea</taxon>
        <taxon>Coccinellidae</taxon>
        <taxon>Epilachninae</taxon>
        <taxon>Epilachnini</taxon>
        <taxon>Henosepilachna</taxon>
    </lineage>
</organism>
<gene>
    <name evidence="1" type="ORF">WA026_020149</name>
</gene>
<keyword evidence="2" id="KW-1185">Reference proteome</keyword>
<dbReference type="EMBL" id="JARQZJ010000044">
    <property type="protein sequence ID" value="KAK9877926.1"/>
    <property type="molecule type" value="Genomic_DNA"/>
</dbReference>
<name>A0AAW1UB79_9CUCU</name>
<proteinExistence type="predicted"/>
<reference evidence="1 2" key="1">
    <citation type="submission" date="2023-03" db="EMBL/GenBank/DDBJ databases">
        <title>Genome insight into feeding habits of ladybird beetles.</title>
        <authorList>
            <person name="Li H.-S."/>
            <person name="Huang Y.-H."/>
            <person name="Pang H."/>
        </authorList>
    </citation>
    <scope>NUCLEOTIDE SEQUENCE [LARGE SCALE GENOMIC DNA]</scope>
    <source>
        <strain evidence="1">SYSU_2023b</strain>
        <tissue evidence="1">Whole body</tissue>
    </source>
</reference>
<protein>
    <submittedName>
        <fullName evidence="1">Uncharacterized protein</fullName>
    </submittedName>
</protein>
<dbReference type="Proteomes" id="UP001431783">
    <property type="component" value="Unassembled WGS sequence"/>
</dbReference>
<evidence type="ECO:0000313" key="1">
    <source>
        <dbReference type="EMBL" id="KAK9877926.1"/>
    </source>
</evidence>
<sequence length="167" mass="19225">MKMELELFEQMLDVNETFEHTMTDLVNGFIEASQGLFTKIRELESDFSDAVAEMAKRYQVTISLSDDFQLPPALKDIMADKESLNNALGASHDIHALLIDIREDTLINNARDWLDKLVSNLERDETTRNRDKIMEIGHFMDIQREEFDNLANALLDNQNLTLGLFET</sequence>
<dbReference type="AlphaFoldDB" id="A0AAW1UB79"/>
<evidence type="ECO:0000313" key="2">
    <source>
        <dbReference type="Proteomes" id="UP001431783"/>
    </source>
</evidence>
<comment type="caution">
    <text evidence="1">The sequence shown here is derived from an EMBL/GenBank/DDBJ whole genome shotgun (WGS) entry which is preliminary data.</text>
</comment>
<accession>A0AAW1UB79</accession>